<dbReference type="GO" id="GO:0046677">
    <property type="term" value="P:response to antibiotic"/>
    <property type="evidence" value="ECO:0007669"/>
    <property type="project" value="UniProtKB-UniRule"/>
</dbReference>
<dbReference type="GO" id="GO:0008360">
    <property type="term" value="P:regulation of cell shape"/>
    <property type="evidence" value="ECO:0007669"/>
    <property type="project" value="UniProtKB-KW"/>
</dbReference>
<dbReference type="HAMAP" id="MF_01006">
    <property type="entry name" value="Undec_diphosphatase"/>
    <property type="match status" value="1"/>
</dbReference>
<sequence length="284" mass="31310">MGFFQGVIIAILQGMTELFPVSSLGHAVVVPALFGWHVDRHDEAFLPFLVMLHLGTAVALLLFFWKDWEALTKGALGHYGQFHQRESWHILSLLVIATIPAVIIGAIFESLLRSLFGTPDIVALLLICNGLVLLIAEKIKSRYDFEKRTPLPSIAQLTHRDALFIGCFQCAAFLPGISRSGVTIVAGLLRKLDHEMAARFSFLLALPIILAASAHEGFKAVRVQIAFSQWALAGFCSILAAITALLSTAFLMKYFKNNDKWALTPFALYCIGLGFFSFLVLAIF</sequence>
<evidence type="ECO:0000256" key="6">
    <source>
        <dbReference type="ARBA" id="ARBA00022692"/>
    </source>
</evidence>
<dbReference type="PANTHER" id="PTHR30622:SF4">
    <property type="entry name" value="UNDECAPRENYL-DIPHOSPHATASE"/>
    <property type="match status" value="1"/>
</dbReference>
<keyword evidence="5 14" id="KW-1003">Cell membrane</keyword>
<feature type="transmembrane region" description="Helical" evidence="14">
    <location>
        <begin position="261"/>
        <end position="283"/>
    </location>
</feature>
<comment type="similarity">
    <text evidence="2 14">Belongs to the UppP family.</text>
</comment>
<evidence type="ECO:0000256" key="5">
    <source>
        <dbReference type="ARBA" id="ARBA00022475"/>
    </source>
</evidence>
<dbReference type="Pfam" id="PF02673">
    <property type="entry name" value="BacA"/>
    <property type="match status" value="1"/>
</dbReference>
<keyword evidence="14" id="KW-0573">Peptidoglycan synthesis</keyword>
<feature type="transmembrane region" description="Helical" evidence="14">
    <location>
        <begin position="197"/>
        <end position="218"/>
    </location>
</feature>
<protein>
    <recommendedName>
        <fullName evidence="4 14">Undecaprenyl-diphosphatase</fullName>
        <ecNumber evidence="3 14">3.6.1.27</ecNumber>
    </recommendedName>
    <alternativeName>
        <fullName evidence="12 14">Bacitracin resistance protein</fullName>
    </alternativeName>
    <alternativeName>
        <fullName evidence="11 14">Undecaprenyl pyrophosphate phosphatase</fullName>
    </alternativeName>
</protein>
<dbReference type="EC" id="3.6.1.27" evidence="3 14"/>
<feature type="transmembrane region" description="Helical" evidence="14">
    <location>
        <begin position="18"/>
        <end position="38"/>
    </location>
</feature>
<keyword evidence="9 14" id="KW-0472">Membrane</keyword>
<keyword evidence="14" id="KW-0961">Cell wall biogenesis/degradation</keyword>
<dbReference type="GO" id="GO:0050380">
    <property type="term" value="F:undecaprenyl-diphosphatase activity"/>
    <property type="evidence" value="ECO:0007669"/>
    <property type="project" value="UniProtKB-UniRule"/>
</dbReference>
<gene>
    <name evidence="14 15" type="primary">uppP</name>
    <name evidence="15" type="ORF">JGUZn3_16900</name>
</gene>
<evidence type="ECO:0000256" key="4">
    <source>
        <dbReference type="ARBA" id="ARBA00021581"/>
    </source>
</evidence>
<accession>A0A7H1NSZ8</accession>
<comment type="function">
    <text evidence="14">Catalyzes the dephosphorylation of undecaprenyl diphosphate (UPP). Confers resistance to bacitracin.</text>
</comment>
<comment type="miscellaneous">
    <text evidence="14">Bacitracin is thought to be involved in the inhibition of peptidoglycan synthesis by sequestering undecaprenyl diphosphate, thereby reducing the pool of lipid carrier available.</text>
</comment>
<keyword evidence="14" id="KW-0133">Cell shape</keyword>
<feature type="transmembrane region" description="Helical" evidence="14">
    <location>
        <begin position="44"/>
        <end position="65"/>
    </location>
</feature>
<feature type="transmembrane region" description="Helical" evidence="14">
    <location>
        <begin position="230"/>
        <end position="255"/>
    </location>
</feature>
<evidence type="ECO:0000256" key="8">
    <source>
        <dbReference type="ARBA" id="ARBA00022989"/>
    </source>
</evidence>
<keyword evidence="8 14" id="KW-1133">Transmembrane helix</keyword>
<dbReference type="EMBL" id="CP060244">
    <property type="protein sequence ID" value="QNT78908.1"/>
    <property type="molecule type" value="Genomic_DNA"/>
</dbReference>
<feature type="transmembrane region" description="Helical" evidence="14">
    <location>
        <begin position="86"/>
        <end position="108"/>
    </location>
</feature>
<evidence type="ECO:0000256" key="7">
    <source>
        <dbReference type="ARBA" id="ARBA00022801"/>
    </source>
</evidence>
<dbReference type="GO" id="GO:0071555">
    <property type="term" value="P:cell wall organization"/>
    <property type="evidence" value="ECO:0007669"/>
    <property type="project" value="UniProtKB-KW"/>
</dbReference>
<dbReference type="NCBIfam" id="NF001397">
    <property type="entry name" value="PRK00281.3-4"/>
    <property type="match status" value="1"/>
</dbReference>
<dbReference type="InterPro" id="IPR003824">
    <property type="entry name" value="UppP"/>
</dbReference>
<evidence type="ECO:0000313" key="16">
    <source>
        <dbReference type="Proteomes" id="UP000516349"/>
    </source>
</evidence>
<evidence type="ECO:0000256" key="11">
    <source>
        <dbReference type="ARBA" id="ARBA00032707"/>
    </source>
</evidence>
<evidence type="ECO:0000256" key="2">
    <source>
        <dbReference type="ARBA" id="ARBA00010621"/>
    </source>
</evidence>
<reference evidence="15 16" key="1">
    <citation type="submission" date="2020-08" db="EMBL/GenBank/DDBJ databases">
        <title>Complete genome sequence of Entomobacter blattae G55GP.</title>
        <authorList>
            <person name="Poehlein A."/>
            <person name="Guzman J."/>
            <person name="Daniel R."/>
            <person name="Vilcinskas A."/>
        </authorList>
    </citation>
    <scope>NUCLEOTIDE SEQUENCE [LARGE SCALE GENOMIC DNA]</scope>
    <source>
        <strain evidence="15 16">G55GP</strain>
    </source>
</reference>
<dbReference type="GO" id="GO:0005886">
    <property type="term" value="C:plasma membrane"/>
    <property type="evidence" value="ECO:0007669"/>
    <property type="project" value="UniProtKB-SubCell"/>
</dbReference>
<keyword evidence="16" id="KW-1185">Reference proteome</keyword>
<dbReference type="Proteomes" id="UP000516349">
    <property type="component" value="Chromosome"/>
</dbReference>
<keyword evidence="10 14" id="KW-0046">Antibiotic resistance</keyword>
<dbReference type="PANTHER" id="PTHR30622">
    <property type="entry name" value="UNDECAPRENYL-DIPHOSPHATASE"/>
    <property type="match status" value="1"/>
</dbReference>
<organism evidence="15 16">
    <name type="scientific">Entomobacter blattae</name>
    <dbReference type="NCBI Taxonomy" id="2762277"/>
    <lineage>
        <taxon>Bacteria</taxon>
        <taxon>Pseudomonadati</taxon>
        <taxon>Pseudomonadota</taxon>
        <taxon>Alphaproteobacteria</taxon>
        <taxon>Acetobacterales</taxon>
        <taxon>Acetobacteraceae</taxon>
        <taxon>Entomobacter</taxon>
    </lineage>
</organism>
<comment type="subcellular location">
    <subcellularLocation>
        <location evidence="1 14">Cell membrane</location>
        <topology evidence="1 14">Multi-pass membrane protein</topology>
    </subcellularLocation>
</comment>
<evidence type="ECO:0000256" key="13">
    <source>
        <dbReference type="ARBA" id="ARBA00047594"/>
    </source>
</evidence>
<proteinExistence type="inferred from homology"/>
<keyword evidence="7 14" id="KW-0378">Hydrolase</keyword>
<evidence type="ECO:0000256" key="3">
    <source>
        <dbReference type="ARBA" id="ARBA00012374"/>
    </source>
</evidence>
<dbReference type="AlphaFoldDB" id="A0A7H1NSZ8"/>
<feature type="transmembrane region" description="Helical" evidence="14">
    <location>
        <begin position="157"/>
        <end position="177"/>
    </location>
</feature>
<dbReference type="RefSeq" id="WP_203413127.1">
    <property type="nucleotide sequence ID" value="NZ_CP060244.1"/>
</dbReference>
<evidence type="ECO:0000313" key="15">
    <source>
        <dbReference type="EMBL" id="QNT78908.1"/>
    </source>
</evidence>
<evidence type="ECO:0000256" key="14">
    <source>
        <dbReference type="HAMAP-Rule" id="MF_01006"/>
    </source>
</evidence>
<dbReference type="GO" id="GO:0009252">
    <property type="term" value="P:peptidoglycan biosynthetic process"/>
    <property type="evidence" value="ECO:0007669"/>
    <property type="project" value="UniProtKB-KW"/>
</dbReference>
<evidence type="ECO:0000256" key="12">
    <source>
        <dbReference type="ARBA" id="ARBA00032932"/>
    </source>
</evidence>
<evidence type="ECO:0000256" key="9">
    <source>
        <dbReference type="ARBA" id="ARBA00023136"/>
    </source>
</evidence>
<evidence type="ECO:0000256" key="10">
    <source>
        <dbReference type="ARBA" id="ARBA00023251"/>
    </source>
</evidence>
<evidence type="ECO:0000256" key="1">
    <source>
        <dbReference type="ARBA" id="ARBA00004651"/>
    </source>
</evidence>
<keyword evidence="6 14" id="KW-0812">Transmembrane</keyword>
<name>A0A7H1NSZ8_9PROT</name>
<feature type="transmembrane region" description="Helical" evidence="14">
    <location>
        <begin position="114"/>
        <end position="136"/>
    </location>
</feature>
<comment type="catalytic activity">
    <reaction evidence="13 14">
        <text>di-trans,octa-cis-undecaprenyl diphosphate + H2O = di-trans,octa-cis-undecaprenyl phosphate + phosphate + H(+)</text>
        <dbReference type="Rhea" id="RHEA:28094"/>
        <dbReference type="ChEBI" id="CHEBI:15377"/>
        <dbReference type="ChEBI" id="CHEBI:15378"/>
        <dbReference type="ChEBI" id="CHEBI:43474"/>
        <dbReference type="ChEBI" id="CHEBI:58405"/>
        <dbReference type="ChEBI" id="CHEBI:60392"/>
        <dbReference type="EC" id="3.6.1.27"/>
    </reaction>
</comment>
<dbReference type="KEGG" id="ebla:JGUZn3_16900"/>